<dbReference type="InterPro" id="IPR050855">
    <property type="entry name" value="NDM-1-like"/>
</dbReference>
<evidence type="ECO:0000313" key="2">
    <source>
        <dbReference type="EMBL" id="TGN66876.1"/>
    </source>
</evidence>
<dbReference type="OrthoDB" id="2273115at2"/>
<organism evidence="2 3">
    <name type="scientific">Nocardioides eburneiflavus</name>
    <dbReference type="NCBI Taxonomy" id="2518372"/>
    <lineage>
        <taxon>Bacteria</taxon>
        <taxon>Bacillati</taxon>
        <taxon>Actinomycetota</taxon>
        <taxon>Actinomycetes</taxon>
        <taxon>Propionibacteriales</taxon>
        <taxon>Nocardioidaceae</taxon>
        <taxon>Nocardioides</taxon>
    </lineage>
</organism>
<evidence type="ECO:0000313" key="3">
    <source>
        <dbReference type="Proteomes" id="UP000297496"/>
    </source>
</evidence>
<dbReference type="Pfam" id="PF00753">
    <property type="entry name" value="Lactamase_B"/>
    <property type="match status" value="1"/>
</dbReference>
<dbReference type="Gene3D" id="3.60.15.10">
    <property type="entry name" value="Ribonuclease Z/Hydroxyacylglutathione hydrolase-like"/>
    <property type="match status" value="1"/>
</dbReference>
<dbReference type="GO" id="GO:0016787">
    <property type="term" value="F:hydrolase activity"/>
    <property type="evidence" value="ECO:0007669"/>
    <property type="project" value="UniProtKB-KW"/>
</dbReference>
<dbReference type="SMART" id="SM00849">
    <property type="entry name" value="Lactamase_B"/>
    <property type="match status" value="1"/>
</dbReference>
<protein>
    <submittedName>
        <fullName evidence="2">MBL fold metallo-hydrolase</fullName>
    </submittedName>
</protein>
<evidence type="ECO:0000259" key="1">
    <source>
        <dbReference type="SMART" id="SM00849"/>
    </source>
</evidence>
<dbReference type="SUPFAM" id="SSF56281">
    <property type="entry name" value="Metallo-hydrolase/oxidoreductase"/>
    <property type="match status" value="1"/>
</dbReference>
<gene>
    <name evidence="2" type="ORF">EXE59_14905</name>
</gene>
<sequence length="317" mass="33843">MSHRVEGGRFAPPETAVEVSDGIFSYAQPDGSWYINNTGFIVGSRGVVSVDASSTVDRTRAFLAAIARVTEAPVRTLINTHHHGDHTYGNFLFEGATIVGREGIRELIMQFGGPEALPPVWDEVDWGDVTLAPPFLTFTDQVKVYADDLECQVTYVGAPAHTTNDSIVWIPERRVLFSGDLLFKGGTPFLLQGSIAGSLEALERLSALGAETIVPGHGPVCGPEVIDTVTSYLQFVQKVAAQGMDAGLTPLELARDTDLGDFGELLDSERIVGNLYRAYADLHAGMNGTQLGAPIDAVGALADMVAYNGGKPLSCYA</sequence>
<reference evidence="2 3" key="1">
    <citation type="submission" date="2019-04" db="EMBL/GenBank/DDBJ databases">
        <title>Three New Species of Nocardioides, Nocardioides euryhalodurans sp. nov., Nocardioides seonyuensis sp. nov. and Nocardioides eburneoflavus sp. nov. Isolated from Soil.</title>
        <authorList>
            <person name="Roh S.G."/>
            <person name="Lee C."/>
            <person name="Kim M.-K."/>
            <person name="Kim S.B."/>
        </authorList>
    </citation>
    <scope>NUCLEOTIDE SEQUENCE [LARGE SCALE GENOMIC DNA]</scope>
    <source>
        <strain evidence="2 3">MMS17-SY213</strain>
    </source>
</reference>
<keyword evidence="2" id="KW-0378">Hydrolase</keyword>
<dbReference type="PANTHER" id="PTHR42951">
    <property type="entry name" value="METALLO-BETA-LACTAMASE DOMAIN-CONTAINING"/>
    <property type="match status" value="1"/>
</dbReference>
<dbReference type="PANTHER" id="PTHR42951:SF4">
    <property type="entry name" value="ACYL-COENZYME A THIOESTERASE MBLAC2"/>
    <property type="match status" value="1"/>
</dbReference>
<dbReference type="InterPro" id="IPR036866">
    <property type="entry name" value="RibonucZ/Hydroxyglut_hydro"/>
</dbReference>
<dbReference type="AlphaFoldDB" id="A0A4Z1CPM0"/>
<accession>A0A4Z1CPM0</accession>
<dbReference type="EMBL" id="SRRO01000001">
    <property type="protein sequence ID" value="TGN66876.1"/>
    <property type="molecule type" value="Genomic_DNA"/>
</dbReference>
<dbReference type="Proteomes" id="UP000297496">
    <property type="component" value="Unassembled WGS sequence"/>
</dbReference>
<comment type="caution">
    <text evidence="2">The sequence shown here is derived from an EMBL/GenBank/DDBJ whole genome shotgun (WGS) entry which is preliminary data.</text>
</comment>
<dbReference type="InterPro" id="IPR001279">
    <property type="entry name" value="Metallo-B-lactamas"/>
</dbReference>
<dbReference type="CDD" id="cd16282">
    <property type="entry name" value="metallo-hydrolase-like_MBL-fold"/>
    <property type="match status" value="1"/>
</dbReference>
<feature type="domain" description="Metallo-beta-lactamase" evidence="1">
    <location>
        <begin position="35"/>
        <end position="217"/>
    </location>
</feature>
<name>A0A4Z1CPM0_9ACTN</name>
<proteinExistence type="predicted"/>
<keyword evidence="3" id="KW-1185">Reference proteome</keyword>